<dbReference type="EMBL" id="GEBQ01017861">
    <property type="protein sequence ID" value="JAT22116.1"/>
    <property type="molecule type" value="Transcribed_RNA"/>
</dbReference>
<name>A0A1B6LEJ2_9HEMI</name>
<reference evidence="1" key="1">
    <citation type="submission" date="2015-11" db="EMBL/GenBank/DDBJ databases">
        <title>De novo transcriptome assembly of four potential Pierce s Disease insect vectors from Arizona vineyards.</title>
        <authorList>
            <person name="Tassone E.E."/>
        </authorList>
    </citation>
    <scope>NUCLEOTIDE SEQUENCE</scope>
</reference>
<evidence type="ECO:0000313" key="1">
    <source>
        <dbReference type="EMBL" id="JAT22116.1"/>
    </source>
</evidence>
<protein>
    <submittedName>
        <fullName evidence="1">Uncharacterized protein</fullName>
    </submittedName>
</protein>
<organism evidence="1">
    <name type="scientific">Graphocephala atropunctata</name>
    <dbReference type="NCBI Taxonomy" id="36148"/>
    <lineage>
        <taxon>Eukaryota</taxon>
        <taxon>Metazoa</taxon>
        <taxon>Ecdysozoa</taxon>
        <taxon>Arthropoda</taxon>
        <taxon>Hexapoda</taxon>
        <taxon>Insecta</taxon>
        <taxon>Pterygota</taxon>
        <taxon>Neoptera</taxon>
        <taxon>Paraneoptera</taxon>
        <taxon>Hemiptera</taxon>
        <taxon>Auchenorrhyncha</taxon>
        <taxon>Membracoidea</taxon>
        <taxon>Cicadellidae</taxon>
        <taxon>Cicadellinae</taxon>
        <taxon>Cicadellini</taxon>
        <taxon>Graphocephala</taxon>
    </lineage>
</organism>
<dbReference type="AlphaFoldDB" id="A0A1B6LEJ2"/>
<accession>A0A1B6LEJ2</accession>
<gene>
    <name evidence="1" type="ORF">g.14675</name>
</gene>
<sequence>MNESPNLLQQVLGWNSLKHPQGIKALKLDGKSIICIWKENNIVIHEISLDFIGRGILNRTPKDDVINKNNFTLSSRVVNLYNLDDSIFAVVNDGIIYSFQSSRENTGSETQSMEIDDMFSSPTYISLPSTWKENITTKIDCCDHTLSACQLTNGLAVLARVEGHLSLLVYSVPHLSLHFILDLRKYNSQEAVVSSCAISSLAPSLKKNFQEQLEVLDTDIVVVGLHSGLVLWFFANTPVKTPSILCNTHQRVQAIHWLRDPCGLNTHLIIVLSSGRVVIYAGQGVTNLSLPDSVHASMCLRNCVVSSNLSDCYTNELQLEEELTFKSVLLPVKGVCAMSEVPESDSSLIVATIHGSVYCFNPTITPSESSTQFMLPDQSILDSMLVQTQELGKIYKQLNQENETTKAVSAAMAANGFPDLFQLAVKVTSDNEFIVVAKLKKSGFSFSPEIWMSCVEIVGNNKRETFVKKLSKDFSFDFELMERTNYSLAIGEVVIVELVAFLEHKHPILAVVVGKIEIDPCHLMSSQTLVSSAPRNQETLGEILRDLNKETENPSHSQECKVVVNIPNHFAINSCLPTIIQDSQHRISEEDWNKISGGKKFNVQVSVLGIPTLLQLEPSSRILTISCRDVPLCYKVKESVLKRLQNSETKHIPESLVLDIQALYQSFEIESLRDKPDIQSLEEIRQKLRSTISAHLPI</sequence>
<proteinExistence type="predicted"/>